<dbReference type="EMBL" id="QKWP01002095">
    <property type="protein sequence ID" value="RIB04860.1"/>
    <property type="molecule type" value="Genomic_DNA"/>
</dbReference>
<dbReference type="STRING" id="44941.A0A397U3M5"/>
<feature type="non-terminal residue" evidence="1">
    <location>
        <position position="1"/>
    </location>
</feature>
<proteinExistence type="predicted"/>
<organism evidence="1 2">
    <name type="scientific">Gigaspora rosea</name>
    <dbReference type="NCBI Taxonomy" id="44941"/>
    <lineage>
        <taxon>Eukaryota</taxon>
        <taxon>Fungi</taxon>
        <taxon>Fungi incertae sedis</taxon>
        <taxon>Mucoromycota</taxon>
        <taxon>Glomeromycotina</taxon>
        <taxon>Glomeromycetes</taxon>
        <taxon>Diversisporales</taxon>
        <taxon>Gigasporaceae</taxon>
        <taxon>Gigaspora</taxon>
    </lineage>
</organism>
<dbReference type="OrthoDB" id="2344127at2759"/>
<dbReference type="Proteomes" id="UP000266673">
    <property type="component" value="Unassembled WGS sequence"/>
</dbReference>
<gene>
    <name evidence="1" type="ORF">C2G38_2221214</name>
</gene>
<name>A0A397U3M5_9GLOM</name>
<accession>A0A397U3M5</accession>
<reference evidence="1 2" key="1">
    <citation type="submission" date="2018-06" db="EMBL/GenBank/DDBJ databases">
        <title>Comparative genomics reveals the genomic features of Rhizophagus irregularis, R. cerebriforme, R. diaphanum and Gigaspora rosea, and their symbiotic lifestyle signature.</title>
        <authorList>
            <person name="Morin E."/>
            <person name="San Clemente H."/>
            <person name="Chen E.C.H."/>
            <person name="De La Providencia I."/>
            <person name="Hainaut M."/>
            <person name="Kuo A."/>
            <person name="Kohler A."/>
            <person name="Murat C."/>
            <person name="Tang N."/>
            <person name="Roy S."/>
            <person name="Loubradou J."/>
            <person name="Henrissat B."/>
            <person name="Grigoriev I.V."/>
            <person name="Corradi N."/>
            <person name="Roux C."/>
            <person name="Martin F.M."/>
        </authorList>
    </citation>
    <scope>NUCLEOTIDE SEQUENCE [LARGE SCALE GENOMIC DNA]</scope>
    <source>
        <strain evidence="1 2">DAOM 194757</strain>
    </source>
</reference>
<protein>
    <submittedName>
        <fullName evidence="1">Uncharacterized protein</fullName>
    </submittedName>
</protein>
<keyword evidence="2" id="KW-1185">Reference proteome</keyword>
<sequence>KEQKEIIEDLKKTIELINEQLKINSKALASAALVYFTGGASAGAGNSAVTNLIMGQATSPLNLSFDTPQQVAGKTSLPEEVIIGYTFFGTTVFTPKLPDFQGPRGLHFVRKRQVAGSKLIYYVQDNIESPIIINDLNNSVTQLLGITPNEAIKKKFVYAKASKPRYGPIGYDEIRLTYNDPVLYLLKPGELEGGRRHATDMNWSPQIYYICESLAQKDQSVLY</sequence>
<evidence type="ECO:0000313" key="1">
    <source>
        <dbReference type="EMBL" id="RIB04860.1"/>
    </source>
</evidence>
<dbReference type="AlphaFoldDB" id="A0A397U3M5"/>
<comment type="caution">
    <text evidence="1">The sequence shown here is derived from an EMBL/GenBank/DDBJ whole genome shotgun (WGS) entry which is preliminary data.</text>
</comment>
<evidence type="ECO:0000313" key="2">
    <source>
        <dbReference type="Proteomes" id="UP000266673"/>
    </source>
</evidence>